<protein>
    <submittedName>
        <fullName evidence="2">DUF1176 domain-containing protein</fullName>
    </submittedName>
</protein>
<dbReference type="Proteomes" id="UP000263833">
    <property type="component" value="Unassembled WGS sequence"/>
</dbReference>
<gene>
    <name evidence="2" type="ORF">DXH95_07890</name>
</gene>
<comment type="caution">
    <text evidence="2">The sequence shown here is derived from an EMBL/GenBank/DDBJ whole genome shotgun (WGS) entry which is preliminary data.</text>
</comment>
<dbReference type="RefSeq" id="WP_115548819.1">
    <property type="nucleotide sequence ID" value="NZ_QRGP01000001.1"/>
</dbReference>
<keyword evidence="1" id="KW-0732">Signal</keyword>
<dbReference type="Pfam" id="PF06674">
    <property type="entry name" value="DUF1176"/>
    <property type="match status" value="1"/>
</dbReference>
<evidence type="ECO:0000313" key="2">
    <source>
        <dbReference type="EMBL" id="RDV07274.1"/>
    </source>
</evidence>
<keyword evidence="3" id="KW-1185">Reference proteome</keyword>
<evidence type="ECO:0000256" key="1">
    <source>
        <dbReference type="SAM" id="SignalP"/>
    </source>
</evidence>
<accession>A0A371BI45</accession>
<sequence>MPKWRLIAALALFATWQIHAEDSPPGDWTAPEVMEFGDWSVACDNARECTAVSVSRDYLKRIESVDPGDYAMPKLWVKRRAGPSQQPRVFVDGTVWGKVDPEPDVAALLVYYECDGDCTGRAYNLKRIESGRYELDPAQAAAFFAESVKTSRAATRHRNGAMHGIISTSGLTAAMRYIDESQQRRDTVTAVYAKGKRQAIAVPPEPRRPTVKVVRGVEEPVPETYDYTTLNQKRGKYCPIFGGTNSDPPIQRFKLNNGQALWAAGCGSNPHYEKRIWLIETTDNQFKVFTLPRPEQGRPAELPILPNSDFDPASGQITSYSGGMCGWRRRWAWTGSAFEMVDSIEMPACIDILPNQWLQTYRAIPE</sequence>
<feature type="signal peptide" evidence="1">
    <location>
        <begin position="1"/>
        <end position="20"/>
    </location>
</feature>
<proteinExistence type="predicted"/>
<feature type="chain" id="PRO_5016729582" evidence="1">
    <location>
        <begin position="21"/>
        <end position="366"/>
    </location>
</feature>
<dbReference type="EMBL" id="QRGP01000001">
    <property type="protein sequence ID" value="RDV07274.1"/>
    <property type="molecule type" value="Genomic_DNA"/>
</dbReference>
<dbReference type="AlphaFoldDB" id="A0A371BI45"/>
<dbReference type="OrthoDB" id="330924at2"/>
<reference evidence="3" key="1">
    <citation type="submission" date="2018-08" db="EMBL/GenBank/DDBJ databases">
        <authorList>
            <person name="Kim S.-J."/>
            <person name="Jung G.-Y."/>
        </authorList>
    </citation>
    <scope>NUCLEOTIDE SEQUENCE [LARGE SCALE GENOMIC DNA]</scope>
    <source>
        <strain evidence="3">GY_G</strain>
    </source>
</reference>
<evidence type="ECO:0000313" key="3">
    <source>
        <dbReference type="Proteomes" id="UP000263833"/>
    </source>
</evidence>
<dbReference type="InterPro" id="IPR009560">
    <property type="entry name" value="DUF1176"/>
</dbReference>
<name>A0A371BI45_9SPHN</name>
<organism evidence="2 3">
    <name type="scientific">Sphingorhabdus pulchriflava</name>
    <dbReference type="NCBI Taxonomy" id="2292257"/>
    <lineage>
        <taxon>Bacteria</taxon>
        <taxon>Pseudomonadati</taxon>
        <taxon>Pseudomonadota</taxon>
        <taxon>Alphaproteobacteria</taxon>
        <taxon>Sphingomonadales</taxon>
        <taxon>Sphingomonadaceae</taxon>
        <taxon>Sphingorhabdus</taxon>
    </lineage>
</organism>